<evidence type="ECO:0000256" key="6">
    <source>
        <dbReference type="ARBA" id="ARBA00022741"/>
    </source>
</evidence>
<feature type="binding site" evidence="13">
    <location>
        <position position="261"/>
    </location>
    <ligand>
        <name>L-serine</name>
        <dbReference type="ChEBI" id="CHEBI:33384"/>
    </ligand>
</feature>
<feature type="binding site" evidence="12">
    <location>
        <position position="384"/>
    </location>
    <ligand>
        <name>L-serine</name>
        <dbReference type="ChEBI" id="CHEBI:33384"/>
    </ligand>
</feature>
<accession>A0A1H2W4H5</accession>
<dbReference type="EC" id="6.1.1.11" evidence="12"/>
<dbReference type="PRINTS" id="PR00981">
    <property type="entry name" value="TRNASYNTHSER"/>
</dbReference>
<comment type="caution">
    <text evidence="12">Lacks conserved residue(s) required for the propagation of feature annotation.</text>
</comment>
<dbReference type="Gene3D" id="1.10.287.40">
    <property type="entry name" value="Serine-tRNA synthetase, tRNA binding domain"/>
    <property type="match status" value="1"/>
</dbReference>
<dbReference type="Proteomes" id="UP000182379">
    <property type="component" value="Unassembled WGS sequence"/>
</dbReference>
<evidence type="ECO:0000256" key="7">
    <source>
        <dbReference type="ARBA" id="ARBA00022840"/>
    </source>
</evidence>
<feature type="binding site" evidence="13">
    <location>
        <position position="382"/>
    </location>
    <ligand>
        <name>L-serine</name>
        <dbReference type="ChEBI" id="CHEBI:33384"/>
    </ligand>
</feature>
<feature type="binding site" evidence="12 14">
    <location>
        <begin position="261"/>
        <end position="263"/>
    </location>
    <ligand>
        <name>ATP</name>
        <dbReference type="ChEBI" id="CHEBI:30616"/>
    </ligand>
</feature>
<dbReference type="HAMAP" id="MF_00176">
    <property type="entry name" value="Ser_tRNA_synth_type1"/>
    <property type="match status" value="1"/>
</dbReference>
<dbReference type="PIRSF" id="PIRSF001529">
    <property type="entry name" value="Ser-tRNA-synth_IIa"/>
    <property type="match status" value="1"/>
</dbReference>
<dbReference type="GO" id="GO:0005737">
    <property type="term" value="C:cytoplasm"/>
    <property type="evidence" value="ECO:0007669"/>
    <property type="project" value="UniProtKB-SubCell"/>
</dbReference>
<comment type="subcellular location">
    <subcellularLocation>
        <location evidence="1 12">Cytoplasm</location>
    </subcellularLocation>
</comment>
<dbReference type="InterPro" id="IPR010978">
    <property type="entry name" value="tRNA-bd_arm"/>
</dbReference>
<evidence type="ECO:0000256" key="5">
    <source>
        <dbReference type="ARBA" id="ARBA00022598"/>
    </source>
</evidence>
<dbReference type="GO" id="GO:0006434">
    <property type="term" value="P:seryl-tRNA aminoacylation"/>
    <property type="evidence" value="ECO:0007669"/>
    <property type="project" value="UniProtKB-UniRule"/>
</dbReference>
<dbReference type="RefSeq" id="WP_074705425.1">
    <property type="nucleotide sequence ID" value="NZ_CAMEFB010000005.1"/>
</dbReference>
<dbReference type="SUPFAM" id="SSF55681">
    <property type="entry name" value="Class II aaRS and biotin synthetases"/>
    <property type="match status" value="1"/>
</dbReference>
<comment type="pathway">
    <text evidence="2 12">Aminoacyl-tRNA biosynthesis; selenocysteinyl-tRNA(Sec) biosynthesis; L-seryl-tRNA(Sec) from L-serine and tRNA(Sec): step 1/1.</text>
</comment>
<comment type="catalytic activity">
    <reaction evidence="11 12">
        <text>tRNA(Ser) + L-serine + ATP = L-seryl-tRNA(Ser) + AMP + diphosphate + H(+)</text>
        <dbReference type="Rhea" id="RHEA:12292"/>
        <dbReference type="Rhea" id="RHEA-COMP:9669"/>
        <dbReference type="Rhea" id="RHEA-COMP:9703"/>
        <dbReference type="ChEBI" id="CHEBI:15378"/>
        <dbReference type="ChEBI" id="CHEBI:30616"/>
        <dbReference type="ChEBI" id="CHEBI:33019"/>
        <dbReference type="ChEBI" id="CHEBI:33384"/>
        <dbReference type="ChEBI" id="CHEBI:78442"/>
        <dbReference type="ChEBI" id="CHEBI:78533"/>
        <dbReference type="ChEBI" id="CHEBI:456215"/>
        <dbReference type="EC" id="6.1.1.11"/>
    </reaction>
</comment>
<comment type="function">
    <text evidence="12">Catalyzes the attachment of serine to tRNA(Ser). Is also able to aminoacylate tRNA(Sec) with serine, to form the misacylated tRNA L-seryl-tRNA(Sec), which will be further converted into selenocysteinyl-tRNA(Sec).</text>
</comment>
<feature type="binding site" evidence="12 13">
    <location>
        <position position="284"/>
    </location>
    <ligand>
        <name>L-serine</name>
        <dbReference type="ChEBI" id="CHEBI:33384"/>
    </ligand>
</feature>
<dbReference type="InterPro" id="IPR006195">
    <property type="entry name" value="aa-tRNA-synth_II"/>
</dbReference>
<keyword evidence="15" id="KW-0175">Coiled coil</keyword>
<dbReference type="NCBIfam" id="TIGR00414">
    <property type="entry name" value="serS"/>
    <property type="match status" value="1"/>
</dbReference>
<feature type="binding site" evidence="12 14">
    <location>
        <begin position="348"/>
        <end position="351"/>
    </location>
    <ligand>
        <name>ATP</name>
        <dbReference type="ChEBI" id="CHEBI:30616"/>
    </ligand>
</feature>
<dbReference type="PANTHER" id="PTHR43697">
    <property type="entry name" value="SERYL-TRNA SYNTHETASE"/>
    <property type="match status" value="1"/>
</dbReference>
<evidence type="ECO:0000256" key="8">
    <source>
        <dbReference type="ARBA" id="ARBA00022917"/>
    </source>
</evidence>
<evidence type="ECO:0000256" key="13">
    <source>
        <dbReference type="PIRSR" id="PIRSR001529-1"/>
    </source>
</evidence>
<keyword evidence="8 12" id="KW-0648">Protein biosynthesis</keyword>
<dbReference type="GO" id="GO:0004828">
    <property type="term" value="F:serine-tRNA ligase activity"/>
    <property type="evidence" value="ECO:0007669"/>
    <property type="project" value="UniProtKB-UniRule"/>
</dbReference>
<keyword evidence="9 12" id="KW-0030">Aminoacyl-tRNA synthetase</keyword>
<dbReference type="PANTHER" id="PTHR43697:SF1">
    <property type="entry name" value="SERINE--TRNA LIGASE"/>
    <property type="match status" value="1"/>
</dbReference>
<evidence type="ECO:0000256" key="15">
    <source>
        <dbReference type="SAM" id="Coils"/>
    </source>
</evidence>
<comment type="domain">
    <text evidence="12">Consists of two distinct domains, a catalytic core and a N-terminal extension that is involved in tRNA binding.</text>
</comment>
<evidence type="ECO:0000256" key="2">
    <source>
        <dbReference type="ARBA" id="ARBA00005045"/>
    </source>
</evidence>
<comment type="catalytic activity">
    <reaction evidence="10 12">
        <text>tRNA(Sec) + L-serine + ATP = L-seryl-tRNA(Sec) + AMP + diphosphate + H(+)</text>
        <dbReference type="Rhea" id="RHEA:42580"/>
        <dbReference type="Rhea" id="RHEA-COMP:9742"/>
        <dbReference type="Rhea" id="RHEA-COMP:10128"/>
        <dbReference type="ChEBI" id="CHEBI:15378"/>
        <dbReference type="ChEBI" id="CHEBI:30616"/>
        <dbReference type="ChEBI" id="CHEBI:33019"/>
        <dbReference type="ChEBI" id="CHEBI:33384"/>
        <dbReference type="ChEBI" id="CHEBI:78442"/>
        <dbReference type="ChEBI" id="CHEBI:78533"/>
        <dbReference type="ChEBI" id="CHEBI:456215"/>
        <dbReference type="EC" id="6.1.1.11"/>
    </reaction>
</comment>
<reference evidence="17 18" key="1">
    <citation type="submission" date="2016-10" db="EMBL/GenBank/DDBJ databases">
        <authorList>
            <person name="Varghese N."/>
            <person name="Submissions S."/>
        </authorList>
    </citation>
    <scope>NUCLEOTIDE SEQUENCE [LARGE SCALE GENOMIC DNA]</scope>
    <source>
        <strain evidence="17 18">WCC6</strain>
    </source>
</reference>
<dbReference type="EMBL" id="FNOP01000005">
    <property type="protein sequence ID" value="SDW75480.1"/>
    <property type="molecule type" value="Genomic_DNA"/>
</dbReference>
<evidence type="ECO:0000259" key="16">
    <source>
        <dbReference type="PROSITE" id="PS50862"/>
    </source>
</evidence>
<dbReference type="AlphaFoldDB" id="A0A1H2W4H5"/>
<dbReference type="InterPro" id="IPR002317">
    <property type="entry name" value="Ser-tRNA-ligase_type_1"/>
</dbReference>
<sequence>MLDLKFVRDNTEKVAQALKNRHAKVDLEEFKKLDQERRSLLQEVEADKSQRNTVSAEISQMKRNGEDATEKITAMRALGDKIAEADKKVKDVEARLQAVMLTIPNMPAADVPVGKDDTENPEVRKWGEPTHFDFEPKAHWEIGEKLGILDAERAAKVSGARFYYYKGAGARLERAVYNFMLDQHTRKDGYLEVIPPYIVNTASMTGTGQLPKFHEDMYKVEGQDMYLIPTAEVPLTNYYRGEILNGDDLPIYLTAMTPCFRAEAGSAGRDTRGLIRQHQFHKVEMVKFCKPETSYDELEKLVGNAEDILKALKLPYHVVCLCTGDLGFSAAKCYDVEVWFPEQNKYREISSCSNTEDFQARRANIRFRRDAKSKPEYVHTLNGSGLAVGRTVAAILENYQQADGSVVVPEVLRPYMGCDVITGANS</sequence>
<comment type="subunit">
    <text evidence="12">Homodimer. The tRNA molecule binds across the dimer.</text>
</comment>
<feature type="binding site" evidence="12">
    <location>
        <begin position="230"/>
        <end position="232"/>
    </location>
    <ligand>
        <name>L-serine</name>
        <dbReference type="ChEBI" id="CHEBI:33384"/>
    </ligand>
</feature>
<feature type="binding site" evidence="13">
    <location>
        <position position="230"/>
    </location>
    <ligand>
        <name>L-serine</name>
        <dbReference type="ChEBI" id="CHEBI:33384"/>
    </ligand>
</feature>
<dbReference type="GO" id="GO:0016740">
    <property type="term" value="F:transferase activity"/>
    <property type="evidence" value="ECO:0007669"/>
    <property type="project" value="UniProtKB-ARBA"/>
</dbReference>
<name>A0A1H2W4H5_ACIFE</name>
<organism evidence="17 18">
    <name type="scientific">Acidaminococcus fermentans</name>
    <dbReference type="NCBI Taxonomy" id="905"/>
    <lineage>
        <taxon>Bacteria</taxon>
        <taxon>Bacillati</taxon>
        <taxon>Bacillota</taxon>
        <taxon>Negativicutes</taxon>
        <taxon>Acidaminococcales</taxon>
        <taxon>Acidaminococcaceae</taxon>
        <taxon>Acidaminococcus</taxon>
    </lineage>
</organism>
<comment type="similarity">
    <text evidence="3 12">Belongs to the class-II aminoacyl-tRNA synthetase family. Type-1 seryl-tRNA synthetase subfamily.</text>
</comment>
<evidence type="ECO:0000256" key="4">
    <source>
        <dbReference type="ARBA" id="ARBA00022490"/>
    </source>
</evidence>
<dbReference type="GO" id="GO:0016260">
    <property type="term" value="P:selenocysteine biosynthetic process"/>
    <property type="evidence" value="ECO:0007669"/>
    <property type="project" value="UniProtKB-UniRule"/>
</dbReference>
<comment type="caution">
    <text evidence="17">The sequence shown here is derived from an EMBL/GenBank/DDBJ whole genome shotgun (WGS) entry which is preliminary data.</text>
</comment>
<gene>
    <name evidence="12" type="primary">serS</name>
    <name evidence="17" type="ORF">SAMN05216495_10590</name>
</gene>
<evidence type="ECO:0000256" key="10">
    <source>
        <dbReference type="ARBA" id="ARBA00047929"/>
    </source>
</evidence>
<dbReference type="SUPFAM" id="SSF46589">
    <property type="entry name" value="tRNA-binding arm"/>
    <property type="match status" value="1"/>
</dbReference>
<protein>
    <recommendedName>
        <fullName evidence="12">Serine--tRNA ligase</fullName>
        <ecNumber evidence="12">6.1.1.11</ecNumber>
    </recommendedName>
    <alternativeName>
        <fullName evidence="12">Seryl-tRNA synthetase</fullName>
        <shortName evidence="12">SerRS</shortName>
    </alternativeName>
    <alternativeName>
        <fullName evidence="12">Seryl-tRNA(Ser/Sec) synthetase</fullName>
    </alternativeName>
</protein>
<dbReference type="InterPro" id="IPR042103">
    <property type="entry name" value="SerRS_1_N_sf"/>
</dbReference>
<keyword evidence="5 12" id="KW-0436">Ligase</keyword>
<dbReference type="UniPathway" id="UPA00906">
    <property type="reaction ID" value="UER00895"/>
</dbReference>
<dbReference type="GO" id="GO:0140096">
    <property type="term" value="F:catalytic activity, acting on a protein"/>
    <property type="evidence" value="ECO:0007669"/>
    <property type="project" value="UniProtKB-ARBA"/>
</dbReference>
<evidence type="ECO:0000256" key="14">
    <source>
        <dbReference type="PIRSR" id="PIRSR001529-2"/>
    </source>
</evidence>
<evidence type="ECO:0000256" key="1">
    <source>
        <dbReference type="ARBA" id="ARBA00004496"/>
    </source>
</evidence>
<evidence type="ECO:0000256" key="11">
    <source>
        <dbReference type="ARBA" id="ARBA00048823"/>
    </source>
</evidence>
<dbReference type="Gene3D" id="3.30.930.10">
    <property type="entry name" value="Bira Bifunctional Protein, Domain 2"/>
    <property type="match status" value="1"/>
</dbReference>
<feature type="domain" description="Aminoacyl-transfer RNA synthetases class-II family profile" evidence="16">
    <location>
        <begin position="133"/>
        <end position="409"/>
    </location>
</feature>
<evidence type="ECO:0000256" key="3">
    <source>
        <dbReference type="ARBA" id="ARBA00010728"/>
    </source>
</evidence>
<dbReference type="Pfam" id="PF02403">
    <property type="entry name" value="Seryl_tRNA_N"/>
    <property type="match status" value="1"/>
</dbReference>
<feature type="coiled-coil region" evidence="15">
    <location>
        <begin position="75"/>
        <end position="102"/>
    </location>
</feature>
<evidence type="ECO:0000313" key="17">
    <source>
        <dbReference type="EMBL" id="SDW75480.1"/>
    </source>
</evidence>
<keyword evidence="6 12" id="KW-0547">Nucleotide-binding</keyword>
<keyword evidence="4 12" id="KW-0963">Cytoplasm</keyword>
<dbReference type="InterPro" id="IPR033729">
    <property type="entry name" value="SerRS_core"/>
</dbReference>
<dbReference type="InterPro" id="IPR045864">
    <property type="entry name" value="aa-tRNA-synth_II/BPL/LPL"/>
</dbReference>
<dbReference type="CDD" id="cd00770">
    <property type="entry name" value="SerRS_core"/>
    <property type="match status" value="1"/>
</dbReference>
<dbReference type="Pfam" id="PF00587">
    <property type="entry name" value="tRNA-synt_2b"/>
    <property type="match status" value="1"/>
</dbReference>
<evidence type="ECO:0000256" key="12">
    <source>
        <dbReference type="HAMAP-Rule" id="MF_00176"/>
    </source>
</evidence>
<keyword evidence="7 12" id="KW-0067">ATP-binding</keyword>
<dbReference type="PROSITE" id="PS50862">
    <property type="entry name" value="AA_TRNA_LIGASE_II"/>
    <property type="match status" value="1"/>
</dbReference>
<proteinExistence type="inferred from homology"/>
<evidence type="ECO:0000256" key="9">
    <source>
        <dbReference type="ARBA" id="ARBA00023146"/>
    </source>
</evidence>
<evidence type="ECO:0000313" key="18">
    <source>
        <dbReference type="Proteomes" id="UP000182379"/>
    </source>
</evidence>
<dbReference type="InterPro" id="IPR002314">
    <property type="entry name" value="aa-tRNA-synt_IIb"/>
</dbReference>
<dbReference type="GO" id="GO:0005524">
    <property type="term" value="F:ATP binding"/>
    <property type="evidence" value="ECO:0007669"/>
    <property type="project" value="UniProtKB-UniRule"/>
</dbReference>
<dbReference type="InterPro" id="IPR015866">
    <property type="entry name" value="Ser-tRNA-synth_1_N"/>
</dbReference>